<gene>
    <name evidence="2" type="ORF">MKZ47_16450</name>
</gene>
<keyword evidence="1" id="KW-0732">Signal</keyword>
<name>A0ABT6U3B9_9GAMM</name>
<evidence type="ECO:0000256" key="1">
    <source>
        <dbReference type="SAM" id="SignalP"/>
    </source>
</evidence>
<feature type="signal peptide" evidence="1">
    <location>
        <begin position="1"/>
        <end position="19"/>
    </location>
</feature>
<reference evidence="2 3" key="1">
    <citation type="submission" date="2022-02" db="EMBL/GenBank/DDBJ databases">
        <title>Genome analysis of Beneficial Microorganisms for Coral consortium from Pocillopora damicornis.</title>
        <authorList>
            <person name="Rosado P.M."/>
            <person name="Cardoso P.M."/>
            <person name="Rosado J.G."/>
            <person name="Schultz J."/>
            <person name="Rocha U."/>
            <person name="Costa T.K."/>
            <person name="Peixoto R.S."/>
        </authorList>
    </citation>
    <scope>NUCLEOTIDE SEQUENCE [LARGE SCALE GENOMIC DNA]</scope>
    <source>
        <strain evidence="2 3">BMC5</strain>
    </source>
</reference>
<feature type="chain" id="PRO_5045802129" evidence="1">
    <location>
        <begin position="20"/>
        <end position="218"/>
    </location>
</feature>
<comment type="caution">
    <text evidence="2">The sequence shown here is derived from an EMBL/GenBank/DDBJ whole genome shotgun (WGS) entry which is preliminary data.</text>
</comment>
<dbReference type="Proteomes" id="UP001156974">
    <property type="component" value="Unassembled WGS sequence"/>
</dbReference>
<accession>A0ABT6U3B9</accession>
<organism evidence="2 3">
    <name type="scientific">Pseudoalteromonas shioyasakiensis</name>
    <dbReference type="NCBI Taxonomy" id="1190813"/>
    <lineage>
        <taxon>Bacteria</taxon>
        <taxon>Pseudomonadati</taxon>
        <taxon>Pseudomonadota</taxon>
        <taxon>Gammaproteobacteria</taxon>
        <taxon>Alteromonadales</taxon>
        <taxon>Pseudoalteromonadaceae</taxon>
        <taxon>Pseudoalteromonas</taxon>
    </lineage>
</organism>
<dbReference type="EMBL" id="JAKUMG010000011">
    <property type="protein sequence ID" value="MDI4670664.1"/>
    <property type="molecule type" value="Genomic_DNA"/>
</dbReference>
<sequence length="218" mass="24834">MVIKFNTFLFLSFFCGFLAAEEIDFLPFNMTPHSAEVLFIQPRYISENASYATYFNLGNKQQAISKSIKNLNNIGINFQLPSVKQMSFSEQLPYVIAPSANREFGHYLLAIPEFAQFPISVSASTRNSIFNLTNLVLEGTPTMPLSDHIALTTWWDQEQSFSELNLKLYSFKYEEGTDSLSLEYRCELTAPIKMGIDLLTNAKQSYLKQLLISSDCKR</sequence>
<evidence type="ECO:0000313" key="2">
    <source>
        <dbReference type="EMBL" id="MDI4670664.1"/>
    </source>
</evidence>
<proteinExistence type="predicted"/>
<keyword evidence="3" id="KW-1185">Reference proteome</keyword>
<protein>
    <submittedName>
        <fullName evidence="2">Uncharacterized protein</fullName>
    </submittedName>
</protein>
<dbReference type="RefSeq" id="WP_175082893.1">
    <property type="nucleotide sequence ID" value="NZ_JAKUMG010000011.1"/>
</dbReference>
<evidence type="ECO:0000313" key="3">
    <source>
        <dbReference type="Proteomes" id="UP001156974"/>
    </source>
</evidence>